<evidence type="ECO:0000256" key="2">
    <source>
        <dbReference type="SAM" id="MobiDB-lite"/>
    </source>
</evidence>
<evidence type="ECO:0000313" key="4">
    <source>
        <dbReference type="Proteomes" id="UP001044222"/>
    </source>
</evidence>
<comment type="similarity">
    <text evidence="1">Belongs to the SEC6 family.</text>
</comment>
<dbReference type="Proteomes" id="UP001044222">
    <property type="component" value="Unassembled WGS sequence"/>
</dbReference>
<dbReference type="PANTHER" id="PTHR21292:SF4">
    <property type="entry name" value="TUMOR NECROSIS FACTOR ALPHA-INDUCED PROTEIN 2"/>
    <property type="match status" value="1"/>
</dbReference>
<evidence type="ECO:0000313" key="3">
    <source>
        <dbReference type="EMBL" id="KAG5857689.1"/>
    </source>
</evidence>
<evidence type="ECO:0000256" key="1">
    <source>
        <dbReference type="ARBA" id="ARBA00009447"/>
    </source>
</evidence>
<keyword evidence="4" id="KW-1185">Reference proteome</keyword>
<feature type="region of interest" description="Disordered" evidence="2">
    <location>
        <begin position="1"/>
        <end position="31"/>
    </location>
</feature>
<dbReference type="PANTHER" id="PTHR21292">
    <property type="entry name" value="EXOCYST COMPLEX COMPONENT SEC6-RELATED"/>
    <property type="match status" value="1"/>
</dbReference>
<dbReference type="AlphaFoldDB" id="A0A9D3MYK3"/>
<proteinExistence type="inferred from homology"/>
<dbReference type="EMBL" id="JAFIRN010000001">
    <property type="protein sequence ID" value="KAG5857689.1"/>
    <property type="molecule type" value="Genomic_DNA"/>
</dbReference>
<organism evidence="3 4">
    <name type="scientific">Anguilla anguilla</name>
    <name type="common">European freshwater eel</name>
    <name type="synonym">Muraena anguilla</name>
    <dbReference type="NCBI Taxonomy" id="7936"/>
    <lineage>
        <taxon>Eukaryota</taxon>
        <taxon>Metazoa</taxon>
        <taxon>Chordata</taxon>
        <taxon>Craniata</taxon>
        <taxon>Vertebrata</taxon>
        <taxon>Euteleostomi</taxon>
        <taxon>Actinopterygii</taxon>
        <taxon>Neopterygii</taxon>
        <taxon>Teleostei</taxon>
        <taxon>Anguilliformes</taxon>
        <taxon>Anguillidae</taxon>
        <taxon>Anguilla</taxon>
    </lineage>
</organism>
<gene>
    <name evidence="3" type="ORF">ANANG_G00022060</name>
</gene>
<name>A0A9D3MYK3_ANGAN</name>
<accession>A0A9D3MYK3</accession>
<comment type="caution">
    <text evidence="3">The sequence shown here is derived from an EMBL/GenBank/DDBJ whole genome shotgun (WGS) entry which is preliminary data.</text>
</comment>
<dbReference type="InterPro" id="IPR010326">
    <property type="entry name" value="EXOC3/Sec6"/>
</dbReference>
<sequence length="644" mass="74035">MGPLRRNSRGTGPVGAETPEKQPAEPSTLKGKFIKAHFKLPSFGKKTKDTIEAKQIEPVVLTFEENLEQGHLSQAGKQLIQQEEHLFGREIGKEERESTENKEKLEIDYEALHKHMWLSVDCSLSAGAEELEGLKSAVRCIQQEEEQDRRWLQDPGAFCPVWRPRHCRQTHDALLEKMVKKRMDELEGVIGGDNLSSLKRDICKMGLRVKEDLLKVARDLKNCYPEEFDICNVYTRLYHQAFSKRLMKISEFELDIDDSAYLLSWVNDYYPNEILKHPELKEVINCNSLGDLLPVEVTRALEDQYLSDKETKVKTWVSTALRKQEEAWLSGALPELIEEYYCSISIDVIQCVDMAVNDARSIVGEPHRAQQIMCQMKCFLMSYKKSLEDFLKGKHGNTEAVIKANLASLEQFENYIAKESDFFAEETRTGCLSLVNAMKDCGYQYLSNIIHANMKVRYRKLGTPSWLTKNSDVMRDLLEGLRGHIEKSRDLKPSCLEELIGRLHSDVIVEYVKRLLKRKLRLKDKGQQETAASLLCEDSKKLHTLFTEEGSKKEELRHILPKIAEVLKTQDPSIIQLEIVTLARDFPDVSDRHVSALLHLKTTLSTSNIKMIKESLSENRNPLTSHDTREFFSRIPIKWTMLAH</sequence>
<dbReference type="GO" id="GO:0051601">
    <property type="term" value="P:exocyst localization"/>
    <property type="evidence" value="ECO:0007669"/>
    <property type="project" value="TreeGrafter"/>
</dbReference>
<evidence type="ECO:0008006" key="5">
    <source>
        <dbReference type="Google" id="ProtNLM"/>
    </source>
</evidence>
<dbReference type="GO" id="GO:0000149">
    <property type="term" value="F:SNARE binding"/>
    <property type="evidence" value="ECO:0007669"/>
    <property type="project" value="TreeGrafter"/>
</dbReference>
<dbReference type="InterPro" id="IPR042532">
    <property type="entry name" value="EXOC3/Sec6_C"/>
</dbReference>
<dbReference type="GO" id="GO:0006887">
    <property type="term" value="P:exocytosis"/>
    <property type="evidence" value="ECO:0007669"/>
    <property type="project" value="InterPro"/>
</dbReference>
<dbReference type="GO" id="GO:0000145">
    <property type="term" value="C:exocyst"/>
    <property type="evidence" value="ECO:0007669"/>
    <property type="project" value="InterPro"/>
</dbReference>
<dbReference type="Pfam" id="PF06046">
    <property type="entry name" value="Sec6"/>
    <property type="match status" value="1"/>
</dbReference>
<protein>
    <recommendedName>
        <fullName evidence="5">Tumor necrosis factor alpha-induced protein 2</fullName>
    </recommendedName>
</protein>
<reference evidence="3" key="1">
    <citation type="submission" date="2021-01" db="EMBL/GenBank/DDBJ databases">
        <title>A chromosome-scale assembly of European eel, Anguilla anguilla.</title>
        <authorList>
            <person name="Henkel C."/>
            <person name="Jong-Raadsen S.A."/>
            <person name="Dufour S."/>
            <person name="Weltzien F.-A."/>
            <person name="Palstra A.P."/>
            <person name="Pelster B."/>
            <person name="Spaink H.P."/>
            <person name="Van Den Thillart G.E."/>
            <person name="Jansen H."/>
            <person name="Zahm M."/>
            <person name="Klopp C."/>
            <person name="Cedric C."/>
            <person name="Louis A."/>
            <person name="Berthelot C."/>
            <person name="Parey E."/>
            <person name="Roest Crollius H."/>
            <person name="Montfort J."/>
            <person name="Robinson-Rechavi M."/>
            <person name="Bucao C."/>
            <person name="Bouchez O."/>
            <person name="Gislard M."/>
            <person name="Lluch J."/>
            <person name="Milhes M."/>
            <person name="Lampietro C."/>
            <person name="Lopez Roques C."/>
            <person name="Donnadieu C."/>
            <person name="Braasch I."/>
            <person name="Desvignes T."/>
            <person name="Postlethwait J."/>
            <person name="Bobe J."/>
            <person name="Guiguen Y."/>
            <person name="Dirks R."/>
        </authorList>
    </citation>
    <scope>NUCLEOTIDE SEQUENCE</scope>
    <source>
        <strain evidence="3">Tag_6206</strain>
        <tissue evidence="3">Liver</tissue>
    </source>
</reference>
<dbReference type="Gene3D" id="1.10.357.70">
    <property type="entry name" value="Exocyst complex component Sec6, C-terminal domain"/>
    <property type="match status" value="1"/>
</dbReference>